<gene>
    <name evidence="5" type="ORF">IAA22_04395</name>
</gene>
<dbReference type="PROSITE" id="PS50949">
    <property type="entry name" value="HTH_GNTR"/>
    <property type="match status" value="1"/>
</dbReference>
<feature type="domain" description="HTH gntR-type" evidence="4">
    <location>
        <begin position="11"/>
        <end position="79"/>
    </location>
</feature>
<dbReference type="FunFam" id="1.10.10.10:FF:000079">
    <property type="entry name" value="GntR family transcriptional regulator"/>
    <property type="match status" value="1"/>
</dbReference>
<dbReference type="SUPFAM" id="SSF46785">
    <property type="entry name" value="Winged helix' DNA-binding domain"/>
    <property type="match status" value="1"/>
</dbReference>
<comment type="caution">
    <text evidence="5">The sequence shown here is derived from an EMBL/GenBank/DDBJ whole genome shotgun (WGS) entry which is preliminary data.</text>
</comment>
<dbReference type="CDD" id="cd07377">
    <property type="entry name" value="WHTH_GntR"/>
    <property type="match status" value="1"/>
</dbReference>
<dbReference type="PRINTS" id="PR00035">
    <property type="entry name" value="HTHGNTR"/>
</dbReference>
<dbReference type="Pfam" id="PF07702">
    <property type="entry name" value="UTRA"/>
    <property type="match status" value="1"/>
</dbReference>
<dbReference type="InterPro" id="IPR011663">
    <property type="entry name" value="UTRA"/>
</dbReference>
<evidence type="ECO:0000259" key="4">
    <source>
        <dbReference type="PROSITE" id="PS50949"/>
    </source>
</evidence>
<evidence type="ECO:0000256" key="3">
    <source>
        <dbReference type="ARBA" id="ARBA00023163"/>
    </source>
</evidence>
<organism evidence="5 6">
    <name type="scientific">Candidatus Olsenella stercoravium</name>
    <dbReference type="NCBI Taxonomy" id="2838713"/>
    <lineage>
        <taxon>Bacteria</taxon>
        <taxon>Bacillati</taxon>
        <taxon>Actinomycetota</taxon>
        <taxon>Coriobacteriia</taxon>
        <taxon>Coriobacteriales</taxon>
        <taxon>Atopobiaceae</taxon>
        <taxon>Olsenella</taxon>
    </lineage>
</organism>
<evidence type="ECO:0000256" key="1">
    <source>
        <dbReference type="ARBA" id="ARBA00023015"/>
    </source>
</evidence>
<dbReference type="InterPro" id="IPR036390">
    <property type="entry name" value="WH_DNA-bd_sf"/>
</dbReference>
<dbReference type="SUPFAM" id="SSF64288">
    <property type="entry name" value="Chorismate lyase-like"/>
    <property type="match status" value="1"/>
</dbReference>
<evidence type="ECO:0000313" key="6">
    <source>
        <dbReference type="Proteomes" id="UP000824029"/>
    </source>
</evidence>
<proteinExistence type="predicted"/>
<keyword evidence="2" id="KW-0238">DNA-binding</keyword>
<dbReference type="GO" id="GO:0003700">
    <property type="term" value="F:DNA-binding transcription factor activity"/>
    <property type="evidence" value="ECO:0007669"/>
    <property type="project" value="InterPro"/>
</dbReference>
<dbReference type="Gene3D" id="1.10.10.10">
    <property type="entry name" value="Winged helix-like DNA-binding domain superfamily/Winged helix DNA-binding domain"/>
    <property type="match status" value="1"/>
</dbReference>
<dbReference type="PANTHER" id="PTHR44846:SF17">
    <property type="entry name" value="GNTR-FAMILY TRANSCRIPTIONAL REGULATOR"/>
    <property type="match status" value="1"/>
</dbReference>
<dbReference type="InterPro" id="IPR000524">
    <property type="entry name" value="Tscrpt_reg_HTH_GntR"/>
</dbReference>
<dbReference type="SMART" id="SM00345">
    <property type="entry name" value="HTH_GNTR"/>
    <property type="match status" value="1"/>
</dbReference>
<dbReference type="Gene3D" id="3.40.1410.10">
    <property type="entry name" value="Chorismate lyase-like"/>
    <property type="match status" value="1"/>
</dbReference>
<dbReference type="InterPro" id="IPR028978">
    <property type="entry name" value="Chorismate_lyase_/UTRA_dom_sf"/>
</dbReference>
<protein>
    <submittedName>
        <fullName evidence="5">GntR family transcriptional regulator</fullName>
    </submittedName>
</protein>
<reference evidence="5" key="1">
    <citation type="journal article" date="2021" name="PeerJ">
        <title>Extensive microbial diversity within the chicken gut microbiome revealed by metagenomics and culture.</title>
        <authorList>
            <person name="Gilroy R."/>
            <person name="Ravi A."/>
            <person name="Getino M."/>
            <person name="Pursley I."/>
            <person name="Horton D.L."/>
            <person name="Alikhan N.F."/>
            <person name="Baker D."/>
            <person name="Gharbi K."/>
            <person name="Hall N."/>
            <person name="Watson M."/>
            <person name="Adriaenssens E.M."/>
            <person name="Foster-Nyarko E."/>
            <person name="Jarju S."/>
            <person name="Secka A."/>
            <person name="Antonio M."/>
            <person name="Oren A."/>
            <person name="Chaudhuri R.R."/>
            <person name="La Ragione R."/>
            <person name="Hildebrand F."/>
            <person name="Pallen M.J."/>
        </authorList>
    </citation>
    <scope>NUCLEOTIDE SEQUENCE</scope>
    <source>
        <strain evidence="5">ChiHecolR3B27-1887</strain>
    </source>
</reference>
<dbReference type="Proteomes" id="UP000824029">
    <property type="component" value="Unassembled WGS sequence"/>
</dbReference>
<dbReference type="AlphaFoldDB" id="A0A9D2DJV1"/>
<dbReference type="GO" id="GO:0045892">
    <property type="term" value="P:negative regulation of DNA-templated transcription"/>
    <property type="evidence" value="ECO:0007669"/>
    <property type="project" value="TreeGrafter"/>
</dbReference>
<evidence type="ECO:0000256" key="2">
    <source>
        <dbReference type="ARBA" id="ARBA00023125"/>
    </source>
</evidence>
<dbReference type="InterPro" id="IPR050679">
    <property type="entry name" value="Bact_HTH_transcr_reg"/>
</dbReference>
<evidence type="ECO:0000313" key="5">
    <source>
        <dbReference type="EMBL" id="HIZ18333.1"/>
    </source>
</evidence>
<keyword evidence="3" id="KW-0804">Transcription</keyword>
<name>A0A9D2DJV1_9ACTN</name>
<accession>A0A9D2DJV1</accession>
<sequence>MGEVSSAFGSAPLYAQVAEDIRRRILSGELRAGDRIPPELELCELYRVSRVTVRRGIDELVRERLLTRRRAKGTFVRRWRADERDGNYTLLRSFTEEMREQGRRAVTLWASASVEEADARVAQMLHVSQGSRHLVLRRTRGAGERPFVYFETHLTYRDDYPEDDGAYYGSLYQLLRERGVTLELESECIEAIRAPRVVQEALGIGRSAPVLKRTRCMRAVGGDLREFTECYYLGSEYKYLLTFP</sequence>
<dbReference type="GO" id="GO:0003677">
    <property type="term" value="F:DNA binding"/>
    <property type="evidence" value="ECO:0007669"/>
    <property type="project" value="UniProtKB-KW"/>
</dbReference>
<keyword evidence="1" id="KW-0805">Transcription regulation</keyword>
<dbReference type="InterPro" id="IPR036388">
    <property type="entry name" value="WH-like_DNA-bd_sf"/>
</dbReference>
<dbReference type="PANTHER" id="PTHR44846">
    <property type="entry name" value="MANNOSYL-D-GLYCERATE TRANSPORT/METABOLISM SYSTEM REPRESSOR MNGR-RELATED"/>
    <property type="match status" value="1"/>
</dbReference>
<dbReference type="Pfam" id="PF00392">
    <property type="entry name" value="GntR"/>
    <property type="match status" value="1"/>
</dbReference>
<reference evidence="5" key="2">
    <citation type="submission" date="2021-04" db="EMBL/GenBank/DDBJ databases">
        <authorList>
            <person name="Gilroy R."/>
        </authorList>
    </citation>
    <scope>NUCLEOTIDE SEQUENCE</scope>
    <source>
        <strain evidence="5">ChiHecolR3B27-1887</strain>
    </source>
</reference>
<dbReference type="SMART" id="SM00866">
    <property type="entry name" value="UTRA"/>
    <property type="match status" value="1"/>
</dbReference>
<dbReference type="EMBL" id="DXBZ01000080">
    <property type="protein sequence ID" value="HIZ18333.1"/>
    <property type="molecule type" value="Genomic_DNA"/>
</dbReference>